<reference evidence="1 2" key="1">
    <citation type="journal article" date="2019" name="Nat. Ecol. Evol.">
        <title>Megaphylogeny resolves global patterns of mushroom evolution.</title>
        <authorList>
            <person name="Varga T."/>
            <person name="Krizsan K."/>
            <person name="Foldi C."/>
            <person name="Dima B."/>
            <person name="Sanchez-Garcia M."/>
            <person name="Sanchez-Ramirez S."/>
            <person name="Szollosi G.J."/>
            <person name="Szarkandi J.G."/>
            <person name="Papp V."/>
            <person name="Albert L."/>
            <person name="Andreopoulos W."/>
            <person name="Angelini C."/>
            <person name="Antonin V."/>
            <person name="Barry K.W."/>
            <person name="Bougher N.L."/>
            <person name="Buchanan P."/>
            <person name="Buyck B."/>
            <person name="Bense V."/>
            <person name="Catcheside P."/>
            <person name="Chovatia M."/>
            <person name="Cooper J."/>
            <person name="Damon W."/>
            <person name="Desjardin D."/>
            <person name="Finy P."/>
            <person name="Geml J."/>
            <person name="Haridas S."/>
            <person name="Hughes K."/>
            <person name="Justo A."/>
            <person name="Karasinski D."/>
            <person name="Kautmanova I."/>
            <person name="Kiss B."/>
            <person name="Kocsube S."/>
            <person name="Kotiranta H."/>
            <person name="LaButti K.M."/>
            <person name="Lechner B.E."/>
            <person name="Liimatainen K."/>
            <person name="Lipzen A."/>
            <person name="Lukacs Z."/>
            <person name="Mihaltcheva S."/>
            <person name="Morgado L.N."/>
            <person name="Niskanen T."/>
            <person name="Noordeloos M.E."/>
            <person name="Ohm R.A."/>
            <person name="Ortiz-Santana B."/>
            <person name="Ovrebo C."/>
            <person name="Racz N."/>
            <person name="Riley R."/>
            <person name="Savchenko A."/>
            <person name="Shiryaev A."/>
            <person name="Soop K."/>
            <person name="Spirin V."/>
            <person name="Szebenyi C."/>
            <person name="Tomsovsky M."/>
            <person name="Tulloss R.E."/>
            <person name="Uehling J."/>
            <person name="Grigoriev I.V."/>
            <person name="Vagvolgyi C."/>
            <person name="Papp T."/>
            <person name="Martin F.M."/>
            <person name="Miettinen O."/>
            <person name="Hibbett D.S."/>
            <person name="Nagy L.G."/>
        </authorList>
    </citation>
    <scope>NUCLEOTIDE SEQUENCE [LARGE SCALE GENOMIC DNA]</scope>
    <source>
        <strain evidence="1 2">NL-1719</strain>
    </source>
</reference>
<dbReference type="EMBL" id="ML208268">
    <property type="protein sequence ID" value="TFK74420.1"/>
    <property type="molecule type" value="Genomic_DNA"/>
</dbReference>
<name>A0ACD3B9A3_9AGAR</name>
<proteinExistence type="predicted"/>
<evidence type="ECO:0000313" key="2">
    <source>
        <dbReference type="Proteomes" id="UP000308600"/>
    </source>
</evidence>
<accession>A0ACD3B9A3</accession>
<sequence>MIPLCLFSWFSSSHGPSPPCVSSSMGHRSALLVSIFPDFSLLFFVSQLVSIRHSQPHAQLHHRFFFYKQLRLIHALRPSARQFFVCFWIGSAQYKQDVFFEAFRRHLLLP</sequence>
<dbReference type="Proteomes" id="UP000308600">
    <property type="component" value="Unassembled WGS sequence"/>
</dbReference>
<protein>
    <submittedName>
        <fullName evidence="1">Uncharacterized protein</fullName>
    </submittedName>
</protein>
<gene>
    <name evidence="1" type="ORF">BDN72DRAFT_53387</name>
</gene>
<keyword evidence="2" id="KW-1185">Reference proteome</keyword>
<organism evidence="1 2">
    <name type="scientific">Pluteus cervinus</name>
    <dbReference type="NCBI Taxonomy" id="181527"/>
    <lineage>
        <taxon>Eukaryota</taxon>
        <taxon>Fungi</taxon>
        <taxon>Dikarya</taxon>
        <taxon>Basidiomycota</taxon>
        <taxon>Agaricomycotina</taxon>
        <taxon>Agaricomycetes</taxon>
        <taxon>Agaricomycetidae</taxon>
        <taxon>Agaricales</taxon>
        <taxon>Pluteineae</taxon>
        <taxon>Pluteaceae</taxon>
        <taxon>Pluteus</taxon>
    </lineage>
</organism>
<evidence type="ECO:0000313" key="1">
    <source>
        <dbReference type="EMBL" id="TFK74420.1"/>
    </source>
</evidence>